<keyword evidence="4" id="KW-1185">Reference proteome</keyword>
<dbReference type="Pfam" id="PF01551">
    <property type="entry name" value="Peptidase_M23"/>
    <property type="match status" value="1"/>
</dbReference>
<evidence type="ECO:0000259" key="2">
    <source>
        <dbReference type="Pfam" id="PF01551"/>
    </source>
</evidence>
<dbReference type="EMBL" id="AQGV01000012">
    <property type="protein sequence ID" value="MBE0368222.1"/>
    <property type="molecule type" value="Genomic_DNA"/>
</dbReference>
<dbReference type="Gene3D" id="2.70.70.10">
    <property type="entry name" value="Glucose Permease (Domain IIA)"/>
    <property type="match status" value="1"/>
</dbReference>
<feature type="chain" id="PRO_5045169553" description="M23ase beta-sheet core domain-containing protein" evidence="1">
    <location>
        <begin position="21"/>
        <end position="275"/>
    </location>
</feature>
<organism evidence="3 4">
    <name type="scientific">Pseudoalteromonas aurantia 208</name>
    <dbReference type="NCBI Taxonomy" id="1314867"/>
    <lineage>
        <taxon>Bacteria</taxon>
        <taxon>Pseudomonadati</taxon>
        <taxon>Pseudomonadota</taxon>
        <taxon>Gammaproteobacteria</taxon>
        <taxon>Alteromonadales</taxon>
        <taxon>Pseudoalteromonadaceae</taxon>
        <taxon>Pseudoalteromonas</taxon>
    </lineage>
</organism>
<dbReference type="PANTHER" id="PTHR21666">
    <property type="entry name" value="PEPTIDASE-RELATED"/>
    <property type="match status" value="1"/>
</dbReference>
<accession>A0ABR9EBU8</accession>
<dbReference type="PANTHER" id="PTHR21666:SF285">
    <property type="entry name" value="M23 FAMILY METALLOPEPTIDASE"/>
    <property type="match status" value="1"/>
</dbReference>
<dbReference type="InterPro" id="IPR016047">
    <property type="entry name" value="M23ase_b-sheet_dom"/>
</dbReference>
<dbReference type="CDD" id="cd12797">
    <property type="entry name" value="M23_peptidase"/>
    <property type="match status" value="1"/>
</dbReference>
<sequence length="275" mass="30304">MLKRAFFFTGALLSTCTISALELTGHLTQGGMVIGKIEKVQSVELNGQAIKVTNEGQFVFGFGRNAPTTHTLSWVTTDEKLHSTELLITSRTFNIDRITGVEKKYVSPPDSVLERIRAEAKSVRAARAKSSDLVYFLDPVLRPAKGRISGVYGSQRYFNGKPRNPHYGLDIANKTGTPVWAPLNGTVVFSDNDLYYSGGTVIIDHGHGITSTYIHLNKIHVKVGDNISVGEHFADIGATGRVTGPHLDWRFNWFGERLDPQLLMTNTLANKSSKK</sequence>
<dbReference type="SUPFAM" id="SSF51261">
    <property type="entry name" value="Duplicated hybrid motif"/>
    <property type="match status" value="1"/>
</dbReference>
<protein>
    <recommendedName>
        <fullName evidence="2">M23ase beta-sheet core domain-containing protein</fullName>
    </recommendedName>
</protein>
<comment type="caution">
    <text evidence="3">The sequence shown here is derived from an EMBL/GenBank/DDBJ whole genome shotgun (WGS) entry which is preliminary data.</text>
</comment>
<reference evidence="3 4" key="1">
    <citation type="submission" date="2015-03" db="EMBL/GenBank/DDBJ databases">
        <title>Genome sequence of Pseudoalteromonas aurantia.</title>
        <authorList>
            <person name="Xie B.-B."/>
            <person name="Rong J.-C."/>
            <person name="Qin Q.-L."/>
            <person name="Zhang Y.-Z."/>
        </authorList>
    </citation>
    <scope>NUCLEOTIDE SEQUENCE [LARGE SCALE GENOMIC DNA]</scope>
    <source>
        <strain evidence="3 4">208</strain>
    </source>
</reference>
<dbReference type="InterPro" id="IPR050570">
    <property type="entry name" value="Cell_wall_metabolism_enzyme"/>
</dbReference>
<dbReference type="Proteomes" id="UP000615755">
    <property type="component" value="Unassembled WGS sequence"/>
</dbReference>
<evidence type="ECO:0000313" key="4">
    <source>
        <dbReference type="Proteomes" id="UP000615755"/>
    </source>
</evidence>
<feature type="signal peptide" evidence="1">
    <location>
        <begin position="1"/>
        <end position="20"/>
    </location>
</feature>
<dbReference type="InterPro" id="IPR011055">
    <property type="entry name" value="Dup_hybrid_motif"/>
</dbReference>
<keyword evidence="1" id="KW-0732">Signal</keyword>
<evidence type="ECO:0000256" key="1">
    <source>
        <dbReference type="SAM" id="SignalP"/>
    </source>
</evidence>
<evidence type="ECO:0000313" key="3">
    <source>
        <dbReference type="EMBL" id="MBE0368222.1"/>
    </source>
</evidence>
<feature type="domain" description="M23ase beta-sheet core" evidence="2">
    <location>
        <begin position="165"/>
        <end position="260"/>
    </location>
</feature>
<dbReference type="RefSeq" id="WP_192507529.1">
    <property type="nucleotide sequence ID" value="NZ_AQGV01000012.1"/>
</dbReference>
<name>A0ABR9EBU8_9GAMM</name>
<proteinExistence type="predicted"/>
<gene>
    <name evidence="3" type="ORF">PAUR_a1781</name>
</gene>